<dbReference type="HOGENOM" id="CLU_1130079_0_0_1"/>
<organism evidence="3 4">
    <name type="scientific">Daphnia pulex</name>
    <name type="common">Water flea</name>
    <dbReference type="NCBI Taxonomy" id="6669"/>
    <lineage>
        <taxon>Eukaryota</taxon>
        <taxon>Metazoa</taxon>
        <taxon>Ecdysozoa</taxon>
        <taxon>Arthropoda</taxon>
        <taxon>Crustacea</taxon>
        <taxon>Branchiopoda</taxon>
        <taxon>Diplostraca</taxon>
        <taxon>Cladocera</taxon>
        <taxon>Anomopoda</taxon>
        <taxon>Daphniidae</taxon>
        <taxon>Daphnia</taxon>
    </lineage>
</organism>
<dbReference type="OrthoDB" id="10634594at2759"/>
<dbReference type="PANTHER" id="PTHR41158:SF2">
    <property type="entry name" value="AGAP010294-PA"/>
    <property type="match status" value="1"/>
</dbReference>
<keyword evidence="1" id="KW-0472">Membrane</keyword>
<evidence type="ECO:0000313" key="4">
    <source>
        <dbReference type="Proteomes" id="UP000000305"/>
    </source>
</evidence>
<keyword evidence="1" id="KW-1133">Transmembrane helix</keyword>
<keyword evidence="2" id="KW-0732">Signal</keyword>
<feature type="signal peptide" evidence="2">
    <location>
        <begin position="1"/>
        <end position="23"/>
    </location>
</feature>
<keyword evidence="1" id="KW-0812">Transmembrane</keyword>
<sequence>MRKLVVVLTALICSVAIISHSSPQNGMVGATEACDQPEEKSTVDIGLESERKLKWMLNYVTPLMAILRRSNATRSSGRSARSYKRNYYDLSFGDFNRNNRFNRNDYVDRDSYGYGGSSYGGGYGGGCCDKKDDLLPLLALLGLAGLLLYLIAIASTTVAGRRSNKRSVGNSLDENNWILTDDYNIGKVIYVYQIQNTIVLSIKNLNFTYITRLALSFGRRIQIGAVKLLFAGGPAPSLGWAHGVFN</sequence>
<reference evidence="3 4" key="1">
    <citation type="journal article" date="2011" name="Science">
        <title>The ecoresponsive genome of Daphnia pulex.</title>
        <authorList>
            <person name="Colbourne J.K."/>
            <person name="Pfrender M.E."/>
            <person name="Gilbert D."/>
            <person name="Thomas W.K."/>
            <person name="Tucker A."/>
            <person name="Oakley T.H."/>
            <person name="Tokishita S."/>
            <person name="Aerts A."/>
            <person name="Arnold G.J."/>
            <person name="Basu M.K."/>
            <person name="Bauer D.J."/>
            <person name="Caceres C.E."/>
            <person name="Carmel L."/>
            <person name="Casola C."/>
            <person name="Choi J.H."/>
            <person name="Detter J.C."/>
            <person name="Dong Q."/>
            <person name="Dusheyko S."/>
            <person name="Eads B.D."/>
            <person name="Frohlich T."/>
            <person name="Geiler-Samerotte K.A."/>
            <person name="Gerlach D."/>
            <person name="Hatcher P."/>
            <person name="Jogdeo S."/>
            <person name="Krijgsveld J."/>
            <person name="Kriventseva E.V."/>
            <person name="Kultz D."/>
            <person name="Laforsch C."/>
            <person name="Lindquist E."/>
            <person name="Lopez J."/>
            <person name="Manak J.R."/>
            <person name="Muller J."/>
            <person name="Pangilinan J."/>
            <person name="Patwardhan R.P."/>
            <person name="Pitluck S."/>
            <person name="Pritham E.J."/>
            <person name="Rechtsteiner A."/>
            <person name="Rho M."/>
            <person name="Rogozin I.B."/>
            <person name="Sakarya O."/>
            <person name="Salamov A."/>
            <person name="Schaack S."/>
            <person name="Shapiro H."/>
            <person name="Shiga Y."/>
            <person name="Skalitzky C."/>
            <person name="Smith Z."/>
            <person name="Souvorov A."/>
            <person name="Sung W."/>
            <person name="Tang Z."/>
            <person name="Tsuchiya D."/>
            <person name="Tu H."/>
            <person name="Vos H."/>
            <person name="Wang M."/>
            <person name="Wolf Y.I."/>
            <person name="Yamagata H."/>
            <person name="Yamada T."/>
            <person name="Ye Y."/>
            <person name="Shaw J.R."/>
            <person name="Andrews J."/>
            <person name="Crease T.J."/>
            <person name="Tang H."/>
            <person name="Lucas S.M."/>
            <person name="Robertson H.M."/>
            <person name="Bork P."/>
            <person name="Koonin E.V."/>
            <person name="Zdobnov E.M."/>
            <person name="Grigoriev I.V."/>
            <person name="Lynch M."/>
            <person name="Boore J.L."/>
        </authorList>
    </citation>
    <scope>NUCLEOTIDE SEQUENCE [LARGE SCALE GENOMIC DNA]</scope>
</reference>
<proteinExistence type="predicted"/>
<keyword evidence="4" id="KW-1185">Reference proteome</keyword>
<dbReference type="PANTHER" id="PTHR41158">
    <property type="entry name" value="AGAP010294-PA"/>
    <property type="match status" value="1"/>
</dbReference>
<protein>
    <submittedName>
        <fullName evidence="3">Uncharacterized protein</fullName>
    </submittedName>
</protein>
<dbReference type="AlphaFoldDB" id="E9GTX3"/>
<feature type="transmembrane region" description="Helical" evidence="1">
    <location>
        <begin position="137"/>
        <end position="159"/>
    </location>
</feature>
<dbReference type="InParanoid" id="E9GTX3"/>
<feature type="chain" id="PRO_5003237718" evidence="2">
    <location>
        <begin position="24"/>
        <end position="246"/>
    </location>
</feature>
<name>E9GTX3_DAPPU</name>
<evidence type="ECO:0000256" key="1">
    <source>
        <dbReference type="SAM" id="Phobius"/>
    </source>
</evidence>
<dbReference type="Proteomes" id="UP000000305">
    <property type="component" value="Unassembled WGS sequence"/>
</dbReference>
<accession>E9GTX3</accession>
<dbReference type="KEGG" id="dpx:DAPPUDRAFT_321790"/>
<evidence type="ECO:0000256" key="2">
    <source>
        <dbReference type="SAM" id="SignalP"/>
    </source>
</evidence>
<dbReference type="EMBL" id="GL732565">
    <property type="protein sequence ID" value="EFX77070.1"/>
    <property type="molecule type" value="Genomic_DNA"/>
</dbReference>
<gene>
    <name evidence="3" type="ORF">DAPPUDRAFT_321790</name>
</gene>
<evidence type="ECO:0000313" key="3">
    <source>
        <dbReference type="EMBL" id="EFX77070.1"/>
    </source>
</evidence>